<dbReference type="OrthoDB" id="1715602at2759"/>
<feature type="domain" description="HAT C-terminal dimerisation" evidence="2">
    <location>
        <begin position="31"/>
        <end position="96"/>
    </location>
</feature>
<organism evidence="3 4">
    <name type="scientific">Puccinia striiformis f. sp. tritici PST-78</name>
    <dbReference type="NCBI Taxonomy" id="1165861"/>
    <lineage>
        <taxon>Eukaryota</taxon>
        <taxon>Fungi</taxon>
        <taxon>Dikarya</taxon>
        <taxon>Basidiomycota</taxon>
        <taxon>Pucciniomycotina</taxon>
        <taxon>Pucciniomycetes</taxon>
        <taxon>Pucciniales</taxon>
        <taxon>Pucciniaceae</taxon>
        <taxon>Puccinia</taxon>
    </lineage>
</organism>
<proteinExistence type="predicted"/>
<dbReference type="SUPFAM" id="SSF53098">
    <property type="entry name" value="Ribonuclease H-like"/>
    <property type="match status" value="1"/>
</dbReference>
<sequence>MWEAHYKPSPQATSTREPTNPSKAPMNRLHLDDQGMPVNALKWWIQQRCKSNTHRGLLQMALNVLSCPATTVEVKRAFSFGRDYVTFRRHRLNLASVTRGMTVTFYSKNGKIKRGALRKWKQQQNDELKKRNKEKAQMTRIEID</sequence>
<dbReference type="AlphaFoldDB" id="A0A0L0VNP2"/>
<name>A0A0L0VNP2_9BASI</name>
<dbReference type="InterPro" id="IPR008906">
    <property type="entry name" value="HATC_C_dom"/>
</dbReference>
<evidence type="ECO:0000313" key="4">
    <source>
        <dbReference type="Proteomes" id="UP000054564"/>
    </source>
</evidence>
<gene>
    <name evidence="3" type="ORF">PSTG_05960</name>
</gene>
<protein>
    <recommendedName>
        <fullName evidence="2">HAT C-terminal dimerisation domain-containing protein</fullName>
    </recommendedName>
</protein>
<accession>A0A0L0VNP2</accession>
<evidence type="ECO:0000256" key="1">
    <source>
        <dbReference type="SAM" id="MobiDB-lite"/>
    </source>
</evidence>
<feature type="region of interest" description="Disordered" evidence="1">
    <location>
        <begin position="124"/>
        <end position="144"/>
    </location>
</feature>
<reference evidence="4" key="1">
    <citation type="submission" date="2014-03" db="EMBL/GenBank/DDBJ databases">
        <title>The Genome Sequence of Puccinia striiformis f. sp. tritici PST-78.</title>
        <authorList>
            <consortium name="The Broad Institute Genome Sequencing Platform"/>
            <person name="Cuomo C."/>
            <person name="Hulbert S."/>
            <person name="Chen X."/>
            <person name="Walker B."/>
            <person name="Young S.K."/>
            <person name="Zeng Q."/>
            <person name="Gargeya S."/>
            <person name="Fitzgerald M."/>
            <person name="Haas B."/>
            <person name="Abouelleil A."/>
            <person name="Alvarado L."/>
            <person name="Arachchi H.M."/>
            <person name="Berlin A.M."/>
            <person name="Chapman S.B."/>
            <person name="Goldberg J."/>
            <person name="Griggs A."/>
            <person name="Gujja S."/>
            <person name="Hansen M."/>
            <person name="Howarth C."/>
            <person name="Imamovic A."/>
            <person name="Larimer J."/>
            <person name="McCowan C."/>
            <person name="Montmayeur A."/>
            <person name="Murphy C."/>
            <person name="Neiman D."/>
            <person name="Pearson M."/>
            <person name="Priest M."/>
            <person name="Roberts A."/>
            <person name="Saif S."/>
            <person name="Shea T."/>
            <person name="Sisk P."/>
            <person name="Sykes S."/>
            <person name="Wortman J."/>
            <person name="Nusbaum C."/>
            <person name="Birren B."/>
        </authorList>
    </citation>
    <scope>NUCLEOTIDE SEQUENCE [LARGE SCALE GENOMIC DNA]</scope>
    <source>
        <strain evidence="4">race PST-78</strain>
    </source>
</reference>
<comment type="caution">
    <text evidence="3">The sequence shown here is derived from an EMBL/GenBank/DDBJ whole genome shotgun (WGS) entry which is preliminary data.</text>
</comment>
<dbReference type="Pfam" id="PF05699">
    <property type="entry name" value="Dimer_Tnp_hAT"/>
    <property type="match status" value="1"/>
</dbReference>
<keyword evidence="4" id="KW-1185">Reference proteome</keyword>
<dbReference type="InterPro" id="IPR012337">
    <property type="entry name" value="RNaseH-like_sf"/>
</dbReference>
<dbReference type="Proteomes" id="UP000054564">
    <property type="component" value="Unassembled WGS sequence"/>
</dbReference>
<evidence type="ECO:0000259" key="2">
    <source>
        <dbReference type="Pfam" id="PF05699"/>
    </source>
</evidence>
<dbReference type="GO" id="GO:0046983">
    <property type="term" value="F:protein dimerization activity"/>
    <property type="evidence" value="ECO:0007669"/>
    <property type="project" value="InterPro"/>
</dbReference>
<evidence type="ECO:0000313" key="3">
    <source>
        <dbReference type="EMBL" id="KNF00827.1"/>
    </source>
</evidence>
<dbReference type="EMBL" id="AJIL01000034">
    <property type="protein sequence ID" value="KNF00827.1"/>
    <property type="molecule type" value="Genomic_DNA"/>
</dbReference>
<feature type="compositionally biased region" description="Polar residues" evidence="1">
    <location>
        <begin position="10"/>
        <end position="22"/>
    </location>
</feature>
<feature type="region of interest" description="Disordered" evidence="1">
    <location>
        <begin position="1"/>
        <end position="29"/>
    </location>
</feature>